<feature type="domain" description="SGNH hydrolase-type esterase N-terminal" evidence="2">
    <location>
        <begin position="33"/>
        <end position="172"/>
    </location>
</feature>
<evidence type="ECO:0000259" key="1">
    <source>
        <dbReference type="Pfam" id="PF14606"/>
    </source>
</evidence>
<keyword evidence="4" id="KW-1185">Reference proteome</keyword>
<proteinExistence type="predicted"/>
<dbReference type="EMBL" id="AJJU01000020">
    <property type="protein sequence ID" value="EID73576.1"/>
    <property type="molecule type" value="Genomic_DNA"/>
</dbReference>
<dbReference type="Gene3D" id="3.40.50.1110">
    <property type="entry name" value="SGNH hydrolase"/>
    <property type="match status" value="1"/>
</dbReference>
<dbReference type="AlphaFoldDB" id="I0WB10"/>
<dbReference type="RefSeq" id="WP_008240330.1">
    <property type="nucleotide sequence ID" value="NZ_AJJU01000020.1"/>
</dbReference>
<dbReference type="Pfam" id="PF14606">
    <property type="entry name" value="Lipase_GDSL_3"/>
    <property type="match status" value="1"/>
</dbReference>
<dbReference type="Pfam" id="PF14607">
    <property type="entry name" value="GxDLY"/>
    <property type="match status" value="1"/>
</dbReference>
<accession>I0WB10</accession>
<evidence type="ECO:0000313" key="4">
    <source>
        <dbReference type="Proteomes" id="UP000005938"/>
    </source>
</evidence>
<dbReference type="InterPro" id="IPR032740">
    <property type="entry name" value="GxDLY"/>
</dbReference>
<evidence type="ECO:0000259" key="2">
    <source>
        <dbReference type="Pfam" id="PF14607"/>
    </source>
</evidence>
<dbReference type="SUPFAM" id="SSF52266">
    <property type="entry name" value="SGNH hydrolase"/>
    <property type="match status" value="1"/>
</dbReference>
<gene>
    <name evidence="3" type="ORF">W5A_10567</name>
</gene>
<reference evidence="3 4" key="1">
    <citation type="journal article" date="2012" name="J. Bacteriol.">
        <title>Genome Sequence of the Halotolerant Bacterium Imtechella halotolerans K1T.</title>
        <authorList>
            <person name="Kumar S."/>
            <person name="Vikram S."/>
            <person name="Subramanian S."/>
            <person name="Raghava G.P."/>
            <person name="Pinnaka A.K."/>
        </authorList>
    </citation>
    <scope>NUCLEOTIDE SEQUENCE [LARGE SCALE GENOMIC DNA]</scope>
    <source>
        <strain evidence="3 4">K1</strain>
    </source>
</reference>
<dbReference type="Proteomes" id="UP000005938">
    <property type="component" value="Unassembled WGS sequence"/>
</dbReference>
<organism evidence="3 4">
    <name type="scientific">Imtechella halotolerans K1</name>
    <dbReference type="NCBI Taxonomy" id="946077"/>
    <lineage>
        <taxon>Bacteria</taxon>
        <taxon>Pseudomonadati</taxon>
        <taxon>Bacteroidota</taxon>
        <taxon>Flavobacteriia</taxon>
        <taxon>Flavobacteriales</taxon>
        <taxon>Flavobacteriaceae</taxon>
        <taxon>Imtechella</taxon>
    </lineage>
</organism>
<dbReference type="GO" id="GO:0016788">
    <property type="term" value="F:hydrolase activity, acting on ester bonds"/>
    <property type="evidence" value="ECO:0007669"/>
    <property type="project" value="UniProtKB-ARBA"/>
</dbReference>
<feature type="domain" description="SGNH hydrolase-type esterase" evidence="1">
    <location>
        <begin position="181"/>
        <end position="355"/>
    </location>
</feature>
<dbReference type="eggNOG" id="COG2755">
    <property type="taxonomic scope" value="Bacteria"/>
</dbReference>
<evidence type="ECO:0008006" key="5">
    <source>
        <dbReference type="Google" id="ProtNLM"/>
    </source>
</evidence>
<evidence type="ECO:0000313" key="3">
    <source>
        <dbReference type="EMBL" id="EID73576.1"/>
    </source>
</evidence>
<name>I0WB10_9FLAO</name>
<dbReference type="Gene3D" id="2.60.120.260">
    <property type="entry name" value="Galactose-binding domain-like"/>
    <property type="match status" value="1"/>
</dbReference>
<comment type="caution">
    <text evidence="3">The sequence shown here is derived from an EMBL/GenBank/DDBJ whole genome shotgun (WGS) entry which is preliminary data.</text>
</comment>
<dbReference type="InterPro" id="IPR036514">
    <property type="entry name" value="SGNH_hydro_sf"/>
</dbReference>
<dbReference type="OrthoDB" id="5624617at2"/>
<dbReference type="STRING" id="946077.W5A_10567"/>
<protein>
    <recommendedName>
        <fullName evidence="5">Hydrolase</fullName>
    </recommendedName>
</protein>
<dbReference type="InterPro" id="IPR013830">
    <property type="entry name" value="SGNH_hydro"/>
</dbReference>
<sequence>MRISAIKGSSFLVFFLFFVFIGRTQNQQKITYYPSNQFTMVGKIMDTQQPFHRIDTLKYTTLSSQVKTRMTRSAGLAISFKTNSNAIYAKWCTTSKSTSAGMTPIAYRGLDLYAKVDGKWQFVGVGRPSDGKNCSEDKIVANLSGVEQEYLLYLPVYSETTSLEIGVSENALIVAGEQPFKKRIVVYGSSIVQGAGASRSGMSYPARMSRNTGFHFFNLGMSGVARMEEEVATMISEIDADMFILDCIPNSSPREVTQRTQNLIKTIRKRHKEVPIVLMQGVVREIGYFDQITGEKVKKQNTNAYDEFMKLHNSGMKNIYFIFSDDFLGDDHEGTVDGTHPNDLGFDRMIKSITPQLLPIIQK</sequence>